<dbReference type="AlphaFoldDB" id="A0AAD5KSC6"/>
<keyword evidence="2" id="KW-0547">Nucleotide-binding</keyword>
<dbReference type="InterPro" id="IPR043358">
    <property type="entry name" value="GNL1-like"/>
</dbReference>
<evidence type="ECO:0000256" key="5">
    <source>
        <dbReference type="ARBA" id="ARBA00039902"/>
    </source>
</evidence>
<feature type="compositionally biased region" description="Acidic residues" evidence="6">
    <location>
        <begin position="569"/>
        <end position="578"/>
    </location>
</feature>
<keyword evidence="3" id="KW-0342">GTP-binding</keyword>
<feature type="region of interest" description="Disordered" evidence="6">
    <location>
        <begin position="550"/>
        <end position="583"/>
    </location>
</feature>
<dbReference type="EMBL" id="JAIXMP010000004">
    <property type="protein sequence ID" value="KAI9274751.1"/>
    <property type="molecule type" value="Genomic_DNA"/>
</dbReference>
<feature type="region of interest" description="Disordered" evidence="6">
    <location>
        <begin position="1"/>
        <end position="48"/>
    </location>
</feature>
<keyword evidence="9" id="KW-1185">Reference proteome</keyword>
<evidence type="ECO:0000256" key="4">
    <source>
        <dbReference type="ARBA" id="ARBA00037770"/>
    </source>
</evidence>
<evidence type="ECO:0000256" key="3">
    <source>
        <dbReference type="ARBA" id="ARBA00023134"/>
    </source>
</evidence>
<proteinExistence type="predicted"/>
<evidence type="ECO:0000313" key="8">
    <source>
        <dbReference type="EMBL" id="KAI9274751.1"/>
    </source>
</evidence>
<evidence type="ECO:0000256" key="1">
    <source>
        <dbReference type="ARBA" id="ARBA00022553"/>
    </source>
</evidence>
<accession>A0AAD5KSC6</accession>
<comment type="caution">
    <text evidence="8">The sequence shown here is derived from an EMBL/GenBank/DDBJ whole genome shotgun (WGS) entry which is preliminary data.</text>
</comment>
<dbReference type="Gene3D" id="3.40.50.300">
    <property type="entry name" value="P-loop containing nucleotide triphosphate hydrolases"/>
    <property type="match status" value="1"/>
</dbReference>
<feature type="compositionally biased region" description="Basic and acidic residues" evidence="6">
    <location>
        <begin position="27"/>
        <end position="37"/>
    </location>
</feature>
<evidence type="ECO:0000256" key="2">
    <source>
        <dbReference type="ARBA" id="ARBA00022741"/>
    </source>
</evidence>
<dbReference type="InterPro" id="IPR006073">
    <property type="entry name" value="GTP-bd"/>
</dbReference>
<dbReference type="InterPro" id="IPR027417">
    <property type="entry name" value="P-loop_NTPase"/>
</dbReference>
<dbReference type="GO" id="GO:0003924">
    <property type="term" value="F:GTPase activity"/>
    <property type="evidence" value="ECO:0007669"/>
    <property type="project" value="InterPro"/>
</dbReference>
<gene>
    <name evidence="8" type="ORF">BDA99DRAFT_498487</name>
</gene>
<sequence length="600" mass="68656">MTNHRKKPFSGKAKKAQLQAKKLRKTARAERERREESQPLNEVTDQPASISQSFVKATAPAIPTAYFLDGRRGGSGSGSGSRKLVSMFEKLSSQEIERARLRSMKPFERLPQTALEIGVDSFSESIDFPKRPAWSYGMSKEQVEARENEYFEKWVKDIYARYGNDERGQLSWFEHNLEVWRQLWRVLEISDIVLVVMDIRHPLLHFPRALYEYVTRDLKRKIVGIFNKVDLVSEFTVFAWTKYFEEQFPELHIATFSCYPRDEKLIDDTKTYALKMRAKRPRNRYYHAQGVRGILEACKDVKLEKKGVHVDWARLMARYDNDKDGSMTTESDMDEEQEDGDFDDDSDTDSMDGLDDEFSRILDISTEQVTPHAEYVTLGLVGHPNVGKSSLINSIMQRTVVSASRTPGHTKHFQTIHLCENVRLCDSPGLVFPTLLPRALQILSGMYPIAQVQEPYSVVQYLAERVPVEKVLSLTPPDLDNALSFKWSAWAICEAYAIQRGFFTAQAARPDVYRAANTILRFTNDGRILISFKPIGFFTTSKYEQLRVKEATSKQQNRNRSNSNSSHSEEEEDDDQEVGDSGKIDIQGGAFALLADESDM</sequence>
<reference evidence="8" key="1">
    <citation type="journal article" date="2022" name="IScience">
        <title>Evolution of zygomycete secretomes and the origins of terrestrial fungal ecologies.</title>
        <authorList>
            <person name="Chang Y."/>
            <person name="Wang Y."/>
            <person name="Mondo S."/>
            <person name="Ahrendt S."/>
            <person name="Andreopoulos W."/>
            <person name="Barry K."/>
            <person name="Beard J."/>
            <person name="Benny G.L."/>
            <person name="Blankenship S."/>
            <person name="Bonito G."/>
            <person name="Cuomo C."/>
            <person name="Desiro A."/>
            <person name="Gervers K.A."/>
            <person name="Hundley H."/>
            <person name="Kuo A."/>
            <person name="LaButti K."/>
            <person name="Lang B.F."/>
            <person name="Lipzen A."/>
            <person name="O'Donnell K."/>
            <person name="Pangilinan J."/>
            <person name="Reynolds N."/>
            <person name="Sandor L."/>
            <person name="Smith M.E."/>
            <person name="Tsang A."/>
            <person name="Grigoriev I.V."/>
            <person name="Stajich J.E."/>
            <person name="Spatafora J.W."/>
        </authorList>
    </citation>
    <scope>NUCLEOTIDE SEQUENCE</scope>
    <source>
        <strain evidence="8">RSA 2281</strain>
    </source>
</reference>
<dbReference type="PANTHER" id="PTHR45709:SF3">
    <property type="entry name" value="GUANINE NUCLEOTIDE-BINDING PROTEIN-LIKE 1"/>
    <property type="match status" value="1"/>
</dbReference>
<feature type="domain" description="CP-type G" evidence="7">
    <location>
        <begin position="180"/>
        <end position="433"/>
    </location>
</feature>
<feature type="compositionally biased region" description="Basic residues" evidence="6">
    <location>
        <begin position="1"/>
        <end position="26"/>
    </location>
</feature>
<dbReference type="PROSITE" id="PS51721">
    <property type="entry name" value="G_CP"/>
    <property type="match status" value="1"/>
</dbReference>
<keyword evidence="1" id="KW-0597">Phosphoprotein</keyword>
<reference evidence="8" key="2">
    <citation type="submission" date="2023-02" db="EMBL/GenBank/DDBJ databases">
        <authorList>
            <consortium name="DOE Joint Genome Institute"/>
            <person name="Mondo S.J."/>
            <person name="Chang Y."/>
            <person name="Wang Y."/>
            <person name="Ahrendt S."/>
            <person name="Andreopoulos W."/>
            <person name="Barry K."/>
            <person name="Beard J."/>
            <person name="Benny G.L."/>
            <person name="Blankenship S."/>
            <person name="Bonito G."/>
            <person name="Cuomo C."/>
            <person name="Desiro A."/>
            <person name="Gervers K.A."/>
            <person name="Hundley H."/>
            <person name="Kuo A."/>
            <person name="LaButti K."/>
            <person name="Lang B.F."/>
            <person name="Lipzen A."/>
            <person name="O'Donnell K."/>
            <person name="Pangilinan J."/>
            <person name="Reynolds N."/>
            <person name="Sandor L."/>
            <person name="Smith M.W."/>
            <person name="Tsang A."/>
            <person name="Grigoriev I.V."/>
            <person name="Stajich J.E."/>
            <person name="Spatafora J.W."/>
        </authorList>
    </citation>
    <scope>NUCLEOTIDE SEQUENCE</scope>
    <source>
        <strain evidence="8">RSA 2281</strain>
    </source>
</reference>
<name>A0AAD5KSC6_9FUNG</name>
<dbReference type="Proteomes" id="UP001209540">
    <property type="component" value="Unassembled WGS sequence"/>
</dbReference>
<evidence type="ECO:0000313" key="9">
    <source>
        <dbReference type="Proteomes" id="UP001209540"/>
    </source>
</evidence>
<protein>
    <recommendedName>
        <fullName evidence="5">Guanine nucleotide-binding protein-like 1</fullName>
    </recommendedName>
</protein>
<dbReference type="PANTHER" id="PTHR45709">
    <property type="entry name" value="LARGE SUBUNIT GTPASE 1 HOMOLOG-RELATED"/>
    <property type="match status" value="1"/>
</dbReference>
<feature type="compositionally biased region" description="Polar residues" evidence="6">
    <location>
        <begin position="38"/>
        <end position="48"/>
    </location>
</feature>
<dbReference type="SUPFAM" id="SSF52540">
    <property type="entry name" value="P-loop containing nucleoside triphosphate hydrolases"/>
    <property type="match status" value="1"/>
</dbReference>
<comment type="function">
    <text evidence="4">Possible regulatory or functional link with the histocompatibility cluster.</text>
</comment>
<feature type="compositionally biased region" description="Acidic residues" evidence="6">
    <location>
        <begin position="331"/>
        <end position="350"/>
    </location>
</feature>
<dbReference type="InterPro" id="IPR030378">
    <property type="entry name" value="G_CP_dom"/>
</dbReference>
<dbReference type="GO" id="GO:0005525">
    <property type="term" value="F:GTP binding"/>
    <property type="evidence" value="ECO:0007669"/>
    <property type="project" value="UniProtKB-KW"/>
</dbReference>
<organism evidence="8 9">
    <name type="scientific">Phascolomyces articulosus</name>
    <dbReference type="NCBI Taxonomy" id="60185"/>
    <lineage>
        <taxon>Eukaryota</taxon>
        <taxon>Fungi</taxon>
        <taxon>Fungi incertae sedis</taxon>
        <taxon>Mucoromycota</taxon>
        <taxon>Mucoromycotina</taxon>
        <taxon>Mucoromycetes</taxon>
        <taxon>Mucorales</taxon>
        <taxon>Lichtheimiaceae</taxon>
        <taxon>Phascolomyces</taxon>
    </lineage>
</organism>
<evidence type="ECO:0000259" key="7">
    <source>
        <dbReference type="PROSITE" id="PS51721"/>
    </source>
</evidence>
<feature type="region of interest" description="Disordered" evidence="6">
    <location>
        <begin position="323"/>
        <end position="350"/>
    </location>
</feature>
<evidence type="ECO:0000256" key="6">
    <source>
        <dbReference type="SAM" id="MobiDB-lite"/>
    </source>
</evidence>
<feature type="compositionally biased region" description="Low complexity" evidence="6">
    <location>
        <begin position="555"/>
        <end position="566"/>
    </location>
</feature>
<dbReference type="Pfam" id="PF01926">
    <property type="entry name" value="MMR_HSR1"/>
    <property type="match status" value="1"/>
</dbReference>